<dbReference type="PANTHER" id="PTHR23501:SF67">
    <property type="entry name" value="MFS MULTIDRUG EFFLUX TRANSPORTER (EUROFUNG)"/>
    <property type="match status" value="1"/>
</dbReference>
<dbReference type="Gene3D" id="1.20.1250.20">
    <property type="entry name" value="MFS general substrate transporter like domains"/>
    <property type="match status" value="1"/>
</dbReference>
<proteinExistence type="predicted"/>
<dbReference type="RefSeq" id="XP_056051245.1">
    <property type="nucleotide sequence ID" value="XM_056194293.1"/>
</dbReference>
<evidence type="ECO:0000256" key="2">
    <source>
        <dbReference type="ARBA" id="ARBA00022692"/>
    </source>
</evidence>
<sequence length="149" mass="16167">MRRSSSATVFLFALVPYTLANGLQYTTTAVAVLATSTRDEQAVVMSALAIWRSLGAVLGVALSSVVVQNALLYYLDIFVRGPRRDDVITIARTSVQKIAELEQPYQEQVVQSYDAALRLAFGSCVIAAIISALLVVRIKLPRLGSFTKS</sequence>
<name>A0A9W8Q7F5_AKAMU</name>
<dbReference type="EMBL" id="JAJHUN010000010">
    <property type="protein sequence ID" value="KAJ4148304.1"/>
    <property type="molecule type" value="Genomic_DNA"/>
</dbReference>
<dbReference type="SUPFAM" id="SSF103473">
    <property type="entry name" value="MFS general substrate transporter"/>
    <property type="match status" value="1"/>
</dbReference>
<comment type="subcellular location">
    <subcellularLocation>
        <location evidence="1">Membrane</location>
        <topology evidence="1">Multi-pass membrane protein</topology>
    </subcellularLocation>
</comment>
<accession>A0A9W8Q7F5</accession>
<feature type="chain" id="PRO_5040745739" description="Major facilitator superfamily transporter" evidence="6">
    <location>
        <begin position="21"/>
        <end position="149"/>
    </location>
</feature>
<feature type="transmembrane region" description="Helical" evidence="5">
    <location>
        <begin position="54"/>
        <end position="75"/>
    </location>
</feature>
<dbReference type="KEGG" id="amus:LMH87_002781"/>
<evidence type="ECO:0000256" key="1">
    <source>
        <dbReference type="ARBA" id="ARBA00004141"/>
    </source>
</evidence>
<evidence type="ECO:0008006" key="9">
    <source>
        <dbReference type="Google" id="ProtNLM"/>
    </source>
</evidence>
<dbReference type="PANTHER" id="PTHR23501">
    <property type="entry name" value="MAJOR FACILITATOR SUPERFAMILY"/>
    <property type="match status" value="1"/>
</dbReference>
<evidence type="ECO:0000256" key="3">
    <source>
        <dbReference type="ARBA" id="ARBA00022989"/>
    </source>
</evidence>
<dbReference type="GeneID" id="80889940"/>
<dbReference type="GO" id="GO:0000329">
    <property type="term" value="C:fungal-type vacuole membrane"/>
    <property type="evidence" value="ECO:0007669"/>
    <property type="project" value="TreeGrafter"/>
</dbReference>
<reference evidence="7" key="1">
    <citation type="journal article" date="2023" name="Access Microbiol">
        <title>De-novo genome assembly for Akanthomyces muscarius, a biocontrol agent of insect agricultural pests.</title>
        <authorList>
            <person name="Erdos Z."/>
            <person name="Studholme D.J."/>
            <person name="Raymond B."/>
            <person name="Sharma M."/>
        </authorList>
    </citation>
    <scope>NUCLEOTIDE SEQUENCE</scope>
    <source>
        <strain evidence="7">Ve6</strain>
    </source>
</reference>
<keyword evidence="3 5" id="KW-1133">Transmembrane helix</keyword>
<organism evidence="7 8">
    <name type="scientific">Akanthomyces muscarius</name>
    <name type="common">Entomopathogenic fungus</name>
    <name type="synonym">Lecanicillium muscarium</name>
    <dbReference type="NCBI Taxonomy" id="2231603"/>
    <lineage>
        <taxon>Eukaryota</taxon>
        <taxon>Fungi</taxon>
        <taxon>Dikarya</taxon>
        <taxon>Ascomycota</taxon>
        <taxon>Pezizomycotina</taxon>
        <taxon>Sordariomycetes</taxon>
        <taxon>Hypocreomycetidae</taxon>
        <taxon>Hypocreales</taxon>
        <taxon>Cordycipitaceae</taxon>
        <taxon>Akanthomyces</taxon>
    </lineage>
</organism>
<keyword evidence="6" id="KW-0732">Signal</keyword>
<dbReference type="Proteomes" id="UP001144673">
    <property type="component" value="Chromosome 3"/>
</dbReference>
<keyword evidence="4 5" id="KW-0472">Membrane</keyword>
<protein>
    <recommendedName>
        <fullName evidence="9">Major facilitator superfamily transporter</fullName>
    </recommendedName>
</protein>
<evidence type="ECO:0000313" key="8">
    <source>
        <dbReference type="Proteomes" id="UP001144673"/>
    </source>
</evidence>
<evidence type="ECO:0000313" key="7">
    <source>
        <dbReference type="EMBL" id="KAJ4148304.1"/>
    </source>
</evidence>
<feature type="signal peptide" evidence="6">
    <location>
        <begin position="1"/>
        <end position="20"/>
    </location>
</feature>
<gene>
    <name evidence="7" type="ORF">LMH87_002781</name>
</gene>
<evidence type="ECO:0000256" key="6">
    <source>
        <dbReference type="SAM" id="SignalP"/>
    </source>
</evidence>
<evidence type="ECO:0000256" key="4">
    <source>
        <dbReference type="ARBA" id="ARBA00023136"/>
    </source>
</evidence>
<evidence type="ECO:0000256" key="5">
    <source>
        <dbReference type="SAM" id="Phobius"/>
    </source>
</evidence>
<dbReference type="AlphaFoldDB" id="A0A9W8Q7F5"/>
<dbReference type="InterPro" id="IPR036259">
    <property type="entry name" value="MFS_trans_sf"/>
</dbReference>
<dbReference type="GO" id="GO:0015174">
    <property type="term" value="F:basic amino acid transmembrane transporter activity"/>
    <property type="evidence" value="ECO:0007669"/>
    <property type="project" value="TreeGrafter"/>
</dbReference>
<keyword evidence="8" id="KW-1185">Reference proteome</keyword>
<comment type="caution">
    <text evidence="7">The sequence shown here is derived from an EMBL/GenBank/DDBJ whole genome shotgun (WGS) entry which is preliminary data.</text>
</comment>
<feature type="transmembrane region" description="Helical" evidence="5">
    <location>
        <begin position="115"/>
        <end position="136"/>
    </location>
</feature>
<keyword evidence="2 5" id="KW-0812">Transmembrane</keyword>